<organism evidence="2 3">
    <name type="scientific">Gnathostoma spinigerum</name>
    <dbReference type="NCBI Taxonomy" id="75299"/>
    <lineage>
        <taxon>Eukaryota</taxon>
        <taxon>Metazoa</taxon>
        <taxon>Ecdysozoa</taxon>
        <taxon>Nematoda</taxon>
        <taxon>Chromadorea</taxon>
        <taxon>Rhabditida</taxon>
        <taxon>Spirurina</taxon>
        <taxon>Gnathostomatomorpha</taxon>
        <taxon>Gnathostomatoidea</taxon>
        <taxon>Gnathostomatidae</taxon>
        <taxon>Gnathostoma</taxon>
    </lineage>
</organism>
<dbReference type="Proteomes" id="UP001608902">
    <property type="component" value="Unassembled WGS sequence"/>
</dbReference>
<reference evidence="2 3" key="1">
    <citation type="submission" date="2024-08" db="EMBL/GenBank/DDBJ databases">
        <title>Gnathostoma spinigerum genome.</title>
        <authorList>
            <person name="Gonzalez-Bertolin B."/>
            <person name="Monzon S."/>
            <person name="Zaballos A."/>
            <person name="Jimenez P."/>
            <person name="Dekumyoy P."/>
            <person name="Varona S."/>
            <person name="Cuesta I."/>
            <person name="Sumanam S."/>
            <person name="Adisakwattana P."/>
            <person name="Gasser R.B."/>
            <person name="Hernandez-Gonzalez A."/>
            <person name="Young N.D."/>
            <person name="Perteguer M.J."/>
        </authorList>
    </citation>
    <scope>NUCLEOTIDE SEQUENCE [LARGE SCALE GENOMIC DNA]</scope>
    <source>
        <strain evidence="2">AL3</strain>
        <tissue evidence="2">Liver</tissue>
    </source>
</reference>
<dbReference type="EMBL" id="JBGFUD010005623">
    <property type="protein sequence ID" value="MFH4980489.1"/>
    <property type="molecule type" value="Genomic_DNA"/>
</dbReference>
<sequence length="472" mass="54167">MEALDCHSSISFRYHWITRTILRQLSNNETAVLQVSPKFATVHEHVAFQWSLKLNGSTCLTSDGDDGDEQKQSDYIAVCLYFYDGPLANVTLRSVVCSIVEKKNDHTDLNAVSLKREDIRMVRGDQTELEVSGRRVISDYIKAHVGRTLRLSLVIEADRALFDPNTYLKYKTPTPFNSFLTTNYRARAASRVWRKRSKRQREVIGLSKSSSATNLETKPKEPDYEALFNKVMDEEREKRQRICECNDNTSETEQENPTEKALSKRRCSGAVPNSEHIFKKLLVACCETCERRASLFDSIDPSSDDDNDDGKSDEDSGDENAFECAEESKERIHDILANMYFNKVILPEMEYVEDFADFLIDAELNDLPVLKRACERYLCGELISKRDLLTSLLLDLLFLSVVFHLPLLKSLTISELSDRPDELASPEKLLEQKEYQSINSRMRGLCDLSLVELINEVKMFREQRLRAPLIQQ</sequence>
<evidence type="ECO:0000256" key="1">
    <source>
        <dbReference type="SAM" id="MobiDB-lite"/>
    </source>
</evidence>
<keyword evidence="3" id="KW-1185">Reference proteome</keyword>
<accession>A0ABD6EKK1</accession>
<dbReference type="AlphaFoldDB" id="A0ABD6EKK1"/>
<gene>
    <name evidence="2" type="ORF">AB6A40_007198</name>
</gene>
<name>A0ABD6EKK1_9BILA</name>
<proteinExistence type="predicted"/>
<evidence type="ECO:0000313" key="3">
    <source>
        <dbReference type="Proteomes" id="UP001608902"/>
    </source>
</evidence>
<feature type="region of interest" description="Disordered" evidence="1">
    <location>
        <begin position="297"/>
        <end position="321"/>
    </location>
</feature>
<comment type="caution">
    <text evidence="2">The sequence shown here is derived from an EMBL/GenBank/DDBJ whole genome shotgun (WGS) entry which is preliminary data.</text>
</comment>
<protein>
    <submittedName>
        <fullName evidence="2">Uncharacterized protein</fullName>
    </submittedName>
</protein>
<evidence type="ECO:0000313" key="2">
    <source>
        <dbReference type="EMBL" id="MFH4980489.1"/>
    </source>
</evidence>